<evidence type="ECO:0000313" key="7">
    <source>
        <dbReference type="Proteomes" id="UP000246635"/>
    </source>
</evidence>
<evidence type="ECO:0000256" key="5">
    <source>
        <dbReference type="SAM" id="SignalP"/>
    </source>
</evidence>
<dbReference type="SUPFAM" id="SSF48452">
    <property type="entry name" value="TPR-like"/>
    <property type="match status" value="1"/>
</dbReference>
<keyword evidence="4" id="KW-0472">Membrane</keyword>
<organism evidence="6 7">
    <name type="scientific">Paenibacillus cellulosilyticus</name>
    <dbReference type="NCBI Taxonomy" id="375489"/>
    <lineage>
        <taxon>Bacteria</taxon>
        <taxon>Bacillati</taxon>
        <taxon>Bacillota</taxon>
        <taxon>Bacilli</taxon>
        <taxon>Bacillales</taxon>
        <taxon>Paenibacillaceae</taxon>
        <taxon>Paenibacillus</taxon>
    </lineage>
</organism>
<keyword evidence="4" id="KW-1133">Transmembrane helix</keyword>
<dbReference type="InterPro" id="IPR011042">
    <property type="entry name" value="6-blade_b-propeller_TolB-like"/>
</dbReference>
<evidence type="ECO:0000256" key="2">
    <source>
        <dbReference type="PROSITE-ProRule" id="PRU00339"/>
    </source>
</evidence>
<keyword evidence="7" id="KW-1185">Reference proteome</keyword>
<keyword evidence="5" id="KW-0732">Signal</keyword>
<dbReference type="InterPro" id="IPR050952">
    <property type="entry name" value="TRIM-NHL_E3_ligases"/>
</dbReference>
<feature type="transmembrane region" description="Helical" evidence="4">
    <location>
        <begin position="454"/>
        <end position="475"/>
    </location>
</feature>
<accession>A0A2V2YZ56</accession>
<dbReference type="InterPro" id="IPR019734">
    <property type="entry name" value="TPR_rpt"/>
</dbReference>
<sequence length="490" mass="55305">MRKSKHTWRVLLLTALCCLIGASLGGTLAYADTGASSYNYSFWGRTVAAPAAYKATTVLDGKELGIGALKDPSDLHVTPDNQIYVLDSGNNRVVVFDSQFKLIRIIDSFMRDGKQETFNNPQGLFVTPQKQLIVADTGNQRVVELDANLSVIKVIDPPQSDLLNANFKFQPVRVIADQAHRIYVMSVGVFDGFMEFNQNGDFTSFIGANRVKVDPTELLWKRLSTRAQRSQMVMFTPTEFTNLDINDEGFIYATNGDVWGDTIKKLNAQGNDILRRTGYFNPKGDIRYTTEQGPARLTDIDVTHSEIYSVLDGSRGRVFTYNGDGHFMYVFGGIGNQLGQFKTPVAIERVGDDFLVLDKAFGEITVFKSTEYGRTLNEATRAYYRGDEEKAFELYNKTINMNANLEFAYSGIGKSLLRKGEYKEALHYFEESYDRGNYSKAFLLYRKQVLREHFPTIMTGIVVVIIAAFIGRVLWKRKKLRRMRGVSIES</sequence>
<dbReference type="PANTHER" id="PTHR24104">
    <property type="entry name" value="E3 UBIQUITIN-PROTEIN LIGASE NHLRC1-RELATED"/>
    <property type="match status" value="1"/>
</dbReference>
<dbReference type="Gene3D" id="1.25.40.10">
    <property type="entry name" value="Tetratricopeptide repeat domain"/>
    <property type="match status" value="1"/>
</dbReference>
<dbReference type="InterPro" id="IPR001258">
    <property type="entry name" value="NHL_repeat"/>
</dbReference>
<evidence type="ECO:0000256" key="1">
    <source>
        <dbReference type="ARBA" id="ARBA00022737"/>
    </source>
</evidence>
<evidence type="ECO:0000313" key="6">
    <source>
        <dbReference type="EMBL" id="PWW07212.1"/>
    </source>
</evidence>
<dbReference type="OrthoDB" id="9799230at2"/>
<comment type="caution">
    <text evidence="6">The sequence shown here is derived from an EMBL/GenBank/DDBJ whole genome shotgun (WGS) entry which is preliminary data.</text>
</comment>
<dbReference type="Proteomes" id="UP000246635">
    <property type="component" value="Unassembled WGS sequence"/>
</dbReference>
<dbReference type="PROSITE" id="PS51125">
    <property type="entry name" value="NHL"/>
    <property type="match status" value="2"/>
</dbReference>
<evidence type="ECO:0000256" key="4">
    <source>
        <dbReference type="SAM" id="Phobius"/>
    </source>
</evidence>
<dbReference type="SUPFAM" id="SSF101898">
    <property type="entry name" value="NHL repeat"/>
    <property type="match status" value="1"/>
</dbReference>
<evidence type="ECO:0000256" key="3">
    <source>
        <dbReference type="PROSITE-ProRule" id="PRU00504"/>
    </source>
</evidence>
<dbReference type="RefSeq" id="WP_110042476.1">
    <property type="nucleotide sequence ID" value="NZ_CP054612.1"/>
</dbReference>
<keyword evidence="6" id="KW-0238">DNA-binding</keyword>
<protein>
    <submittedName>
        <fullName evidence="6">DNA-binding beta-propeller fold protein YncE</fullName>
    </submittedName>
</protein>
<feature type="repeat" description="TPR" evidence="2">
    <location>
        <begin position="406"/>
        <end position="439"/>
    </location>
</feature>
<dbReference type="Gene3D" id="2.120.10.30">
    <property type="entry name" value="TolB, C-terminal domain"/>
    <property type="match status" value="1"/>
</dbReference>
<feature type="chain" id="PRO_5016150324" evidence="5">
    <location>
        <begin position="32"/>
        <end position="490"/>
    </location>
</feature>
<feature type="repeat" description="NHL" evidence="3">
    <location>
        <begin position="118"/>
        <end position="148"/>
    </location>
</feature>
<proteinExistence type="predicted"/>
<keyword evidence="2" id="KW-0802">TPR repeat</keyword>
<dbReference type="GO" id="GO:0008270">
    <property type="term" value="F:zinc ion binding"/>
    <property type="evidence" value="ECO:0007669"/>
    <property type="project" value="UniProtKB-KW"/>
</dbReference>
<feature type="repeat" description="NHL" evidence="3">
    <location>
        <begin position="63"/>
        <end position="99"/>
    </location>
</feature>
<keyword evidence="1" id="KW-0677">Repeat</keyword>
<name>A0A2V2YZ56_9BACL</name>
<dbReference type="PANTHER" id="PTHR24104:SF25">
    <property type="entry name" value="PROTEIN LIN-41"/>
    <property type="match status" value="1"/>
</dbReference>
<dbReference type="InterPro" id="IPR011990">
    <property type="entry name" value="TPR-like_helical_dom_sf"/>
</dbReference>
<dbReference type="EMBL" id="QGTQ01000002">
    <property type="protein sequence ID" value="PWW07212.1"/>
    <property type="molecule type" value="Genomic_DNA"/>
</dbReference>
<gene>
    <name evidence="6" type="ORF">DFQ01_102104</name>
</gene>
<dbReference type="AlphaFoldDB" id="A0A2V2YZ56"/>
<dbReference type="Pfam" id="PF01436">
    <property type="entry name" value="NHL"/>
    <property type="match status" value="2"/>
</dbReference>
<reference evidence="6 7" key="1">
    <citation type="submission" date="2018-05" db="EMBL/GenBank/DDBJ databases">
        <title>Genomic Encyclopedia of Type Strains, Phase III (KMG-III): the genomes of soil and plant-associated and newly described type strains.</title>
        <authorList>
            <person name="Whitman W."/>
        </authorList>
    </citation>
    <scope>NUCLEOTIDE SEQUENCE [LARGE SCALE GENOMIC DNA]</scope>
    <source>
        <strain evidence="6 7">CECT 5696</strain>
    </source>
</reference>
<dbReference type="PROSITE" id="PS50005">
    <property type="entry name" value="TPR"/>
    <property type="match status" value="1"/>
</dbReference>
<keyword evidence="4" id="KW-0812">Transmembrane</keyword>
<dbReference type="GO" id="GO:0003677">
    <property type="term" value="F:DNA binding"/>
    <property type="evidence" value="ECO:0007669"/>
    <property type="project" value="UniProtKB-KW"/>
</dbReference>
<feature type="signal peptide" evidence="5">
    <location>
        <begin position="1"/>
        <end position="31"/>
    </location>
</feature>
<dbReference type="CDD" id="cd05819">
    <property type="entry name" value="NHL"/>
    <property type="match status" value="1"/>
</dbReference>